<feature type="binding site" evidence="4">
    <location>
        <position position="33"/>
    </location>
    <ligand>
        <name>molybdate</name>
        <dbReference type="ChEBI" id="CHEBI:36264"/>
    </ligand>
</feature>
<dbReference type="InterPro" id="IPR005950">
    <property type="entry name" value="ModA"/>
</dbReference>
<feature type="binding site" evidence="4">
    <location>
        <position position="177"/>
    </location>
    <ligand>
        <name>molybdate</name>
        <dbReference type="ChEBI" id="CHEBI:36264"/>
    </ligand>
</feature>
<protein>
    <submittedName>
        <fullName evidence="6">Molybdate transport system substrate-binding protein</fullName>
    </submittedName>
</protein>
<dbReference type="AlphaFoldDB" id="A0A366IJQ0"/>
<accession>A0A366IJQ0</accession>
<feature type="chain" id="PRO_5016647167" evidence="5">
    <location>
        <begin position="20"/>
        <end position="240"/>
    </location>
</feature>
<dbReference type="PROSITE" id="PS51257">
    <property type="entry name" value="PROKAR_LIPOPROTEIN"/>
    <property type="match status" value="1"/>
</dbReference>
<dbReference type="Proteomes" id="UP000253509">
    <property type="component" value="Unassembled WGS sequence"/>
</dbReference>
<dbReference type="RefSeq" id="WP_113904028.1">
    <property type="nucleotide sequence ID" value="NZ_QNSB01000005.1"/>
</dbReference>
<dbReference type="GO" id="GO:0046872">
    <property type="term" value="F:metal ion binding"/>
    <property type="evidence" value="ECO:0007669"/>
    <property type="project" value="UniProtKB-KW"/>
</dbReference>
<dbReference type="PANTHER" id="PTHR30632">
    <property type="entry name" value="MOLYBDATE-BINDING PERIPLASMIC PROTEIN"/>
    <property type="match status" value="1"/>
</dbReference>
<dbReference type="Pfam" id="PF13531">
    <property type="entry name" value="SBP_bac_11"/>
    <property type="match status" value="1"/>
</dbReference>
<name>A0A366IJQ0_9MICO</name>
<dbReference type="GO" id="GO:0030973">
    <property type="term" value="F:molybdate ion binding"/>
    <property type="evidence" value="ECO:0007669"/>
    <property type="project" value="TreeGrafter"/>
</dbReference>
<organism evidence="6 7">
    <name type="scientific">Brevibacterium celere</name>
    <dbReference type="NCBI Taxonomy" id="225845"/>
    <lineage>
        <taxon>Bacteria</taxon>
        <taxon>Bacillati</taxon>
        <taxon>Actinomycetota</taxon>
        <taxon>Actinomycetes</taxon>
        <taxon>Micrococcales</taxon>
        <taxon>Brevibacteriaceae</taxon>
        <taxon>Brevibacterium</taxon>
    </lineage>
</organism>
<dbReference type="NCBIfam" id="TIGR01256">
    <property type="entry name" value="modA"/>
    <property type="match status" value="1"/>
</dbReference>
<keyword evidence="2 4" id="KW-0479">Metal-binding</keyword>
<keyword evidence="7" id="KW-1185">Reference proteome</keyword>
<feature type="signal peptide" evidence="5">
    <location>
        <begin position="1"/>
        <end position="19"/>
    </location>
</feature>
<sequence length="240" mass="24448">MKSAVALCALLLVAVSGCASPGERTLTVFAAASLSEVFEDLADGFSTDVDVRFSFAGSADLVAQISEGAPADVVATADVETMGDLESRGALVGQPAVFATNTLSLAVTAGNPRAIASADDLAGVDLVVCAPQVPCGAATQRWEQAVGADLDPVSEENSVTDVLGKVSSGQADAGIVYRTDVRRADPDVDEVVLDGAEDVVNRYPAAAVAGGEEADARAFVEFLRSDRAQRILTDAGFGAP</sequence>
<dbReference type="Gene3D" id="3.40.190.10">
    <property type="entry name" value="Periplasmic binding protein-like II"/>
    <property type="match status" value="2"/>
</dbReference>
<dbReference type="PIRSF" id="PIRSF004846">
    <property type="entry name" value="ModA"/>
    <property type="match status" value="1"/>
</dbReference>
<proteinExistence type="inferred from homology"/>
<evidence type="ECO:0000313" key="7">
    <source>
        <dbReference type="Proteomes" id="UP000253509"/>
    </source>
</evidence>
<keyword evidence="3 5" id="KW-0732">Signal</keyword>
<comment type="similarity">
    <text evidence="1">Belongs to the bacterial solute-binding protein ModA family.</text>
</comment>
<comment type="caution">
    <text evidence="6">The sequence shown here is derived from an EMBL/GenBank/DDBJ whole genome shotgun (WGS) entry which is preliminary data.</text>
</comment>
<dbReference type="GO" id="GO:0015689">
    <property type="term" value="P:molybdate ion transport"/>
    <property type="evidence" value="ECO:0007669"/>
    <property type="project" value="InterPro"/>
</dbReference>
<evidence type="ECO:0000256" key="5">
    <source>
        <dbReference type="SAM" id="SignalP"/>
    </source>
</evidence>
<dbReference type="InterPro" id="IPR050682">
    <property type="entry name" value="ModA/WtpA"/>
</dbReference>
<evidence type="ECO:0000256" key="2">
    <source>
        <dbReference type="ARBA" id="ARBA00022723"/>
    </source>
</evidence>
<dbReference type="EMBL" id="QNSB01000005">
    <property type="protein sequence ID" value="RBP71520.1"/>
    <property type="molecule type" value="Genomic_DNA"/>
</dbReference>
<evidence type="ECO:0000256" key="1">
    <source>
        <dbReference type="ARBA" id="ARBA00009175"/>
    </source>
</evidence>
<evidence type="ECO:0000256" key="4">
    <source>
        <dbReference type="PIRSR" id="PIRSR004846-1"/>
    </source>
</evidence>
<feature type="binding site" evidence="4">
    <location>
        <position position="159"/>
    </location>
    <ligand>
        <name>molybdate</name>
        <dbReference type="ChEBI" id="CHEBI:36264"/>
    </ligand>
</feature>
<dbReference type="PANTHER" id="PTHR30632:SF0">
    <property type="entry name" value="SULFATE-BINDING PROTEIN"/>
    <property type="match status" value="1"/>
</dbReference>
<gene>
    <name evidence="6" type="ORF">DFO65_105120</name>
</gene>
<evidence type="ECO:0000313" key="6">
    <source>
        <dbReference type="EMBL" id="RBP71520.1"/>
    </source>
</evidence>
<keyword evidence="4" id="KW-0500">Molybdenum</keyword>
<evidence type="ECO:0000256" key="3">
    <source>
        <dbReference type="ARBA" id="ARBA00022729"/>
    </source>
</evidence>
<reference evidence="6 7" key="1">
    <citation type="submission" date="2018-06" db="EMBL/GenBank/DDBJ databases">
        <title>Freshwater and sediment microbial communities from various areas in North America, analyzing microbe dynamics in response to fracking.</title>
        <authorList>
            <person name="Lamendella R."/>
        </authorList>
    </citation>
    <scope>NUCLEOTIDE SEQUENCE [LARGE SCALE GENOMIC DNA]</scope>
    <source>
        <strain evidence="6 7">3b_TX</strain>
    </source>
</reference>
<feature type="binding site" evidence="4">
    <location>
        <position position="58"/>
    </location>
    <ligand>
        <name>molybdate</name>
        <dbReference type="ChEBI" id="CHEBI:36264"/>
    </ligand>
</feature>
<dbReference type="SUPFAM" id="SSF53850">
    <property type="entry name" value="Periplasmic binding protein-like II"/>
    <property type="match status" value="1"/>
</dbReference>